<reference evidence="2 3" key="1">
    <citation type="submission" date="2018-09" db="EMBL/GenBank/DDBJ databases">
        <title>Genomic Encyclopedia of Archaeal and Bacterial Type Strains, Phase II (KMG-II): from individual species to whole genera.</title>
        <authorList>
            <person name="Goeker M."/>
        </authorList>
    </citation>
    <scope>NUCLEOTIDE SEQUENCE [LARGE SCALE GENOMIC DNA]</scope>
    <source>
        <strain evidence="2 3">DSM 13151</strain>
    </source>
</reference>
<dbReference type="Proteomes" id="UP000283805">
    <property type="component" value="Unassembled WGS sequence"/>
</dbReference>
<gene>
    <name evidence="2" type="ORF">ATJ93_3556</name>
</gene>
<dbReference type="EMBL" id="RAPO01000003">
    <property type="protein sequence ID" value="RKD93921.1"/>
    <property type="molecule type" value="Genomic_DNA"/>
</dbReference>
<accession>A0A419WEK8</accession>
<comment type="caution">
    <text evidence="2">The sequence shown here is derived from an EMBL/GenBank/DDBJ whole genome shotgun (WGS) entry which is preliminary data.</text>
</comment>
<evidence type="ECO:0000256" key="1">
    <source>
        <dbReference type="SAM" id="Phobius"/>
    </source>
</evidence>
<keyword evidence="1" id="KW-1133">Transmembrane helix</keyword>
<organism evidence="2 3">
    <name type="scientific">Halopiger aswanensis</name>
    <dbReference type="NCBI Taxonomy" id="148449"/>
    <lineage>
        <taxon>Archaea</taxon>
        <taxon>Methanobacteriati</taxon>
        <taxon>Methanobacteriota</taxon>
        <taxon>Stenosarchaea group</taxon>
        <taxon>Halobacteria</taxon>
        <taxon>Halobacteriales</taxon>
        <taxon>Natrialbaceae</taxon>
        <taxon>Halopiger</taxon>
    </lineage>
</organism>
<sequence length="81" mass="8854">MPLVSIVARLQERPVATALEVGSVLLCCLLFVVTFVLLLNEPPTGRSGAQRPWLAIVVVGTVFVVFWTALVPLYERVVGFD</sequence>
<keyword evidence="3" id="KW-1185">Reference proteome</keyword>
<evidence type="ECO:0000313" key="3">
    <source>
        <dbReference type="Proteomes" id="UP000283805"/>
    </source>
</evidence>
<name>A0A419WEK8_9EURY</name>
<protein>
    <recommendedName>
        <fullName evidence="4">Phospholipase D-like protein</fullName>
    </recommendedName>
</protein>
<keyword evidence="1" id="KW-0472">Membrane</keyword>
<evidence type="ECO:0008006" key="4">
    <source>
        <dbReference type="Google" id="ProtNLM"/>
    </source>
</evidence>
<evidence type="ECO:0000313" key="2">
    <source>
        <dbReference type="EMBL" id="RKD93921.1"/>
    </source>
</evidence>
<keyword evidence="1" id="KW-0812">Transmembrane</keyword>
<feature type="transmembrane region" description="Helical" evidence="1">
    <location>
        <begin position="21"/>
        <end position="40"/>
    </location>
</feature>
<proteinExistence type="predicted"/>
<dbReference type="RefSeq" id="WP_120245902.1">
    <property type="nucleotide sequence ID" value="NZ_RAPO01000003.1"/>
</dbReference>
<dbReference type="AlphaFoldDB" id="A0A419WEK8"/>
<feature type="transmembrane region" description="Helical" evidence="1">
    <location>
        <begin position="52"/>
        <end position="74"/>
    </location>
</feature>